<feature type="compositionally biased region" description="Low complexity" evidence="3">
    <location>
        <begin position="432"/>
        <end position="458"/>
    </location>
</feature>
<dbReference type="CDD" id="cd00037">
    <property type="entry name" value="CLECT"/>
    <property type="match status" value="1"/>
</dbReference>
<feature type="compositionally biased region" description="Low complexity" evidence="3">
    <location>
        <begin position="31"/>
        <end position="41"/>
    </location>
</feature>
<dbReference type="InterPro" id="IPR008979">
    <property type="entry name" value="Galactose-bd-like_sf"/>
</dbReference>
<dbReference type="SUPFAM" id="SSF49785">
    <property type="entry name" value="Galactose-binding domain-like"/>
    <property type="match status" value="1"/>
</dbReference>
<evidence type="ECO:0000256" key="3">
    <source>
        <dbReference type="SAM" id="MobiDB-lite"/>
    </source>
</evidence>
<comment type="caution">
    <text evidence="6">The sequence shown here is derived from an EMBL/GenBank/DDBJ whole genome shotgun (WGS) entry which is preliminary data.</text>
</comment>
<evidence type="ECO:0000313" key="7">
    <source>
        <dbReference type="Proteomes" id="UP001054902"/>
    </source>
</evidence>
<dbReference type="InterPro" id="IPR009091">
    <property type="entry name" value="RCC1/BLIP-II"/>
</dbReference>
<dbReference type="SUPFAM" id="SSF50985">
    <property type="entry name" value="RCC1/BLIP-II"/>
    <property type="match status" value="1"/>
</dbReference>
<accession>A0AAD3CMF1</accession>
<dbReference type="PROSITE" id="PS50041">
    <property type="entry name" value="C_TYPE_LECTIN_2"/>
    <property type="match status" value="2"/>
</dbReference>
<dbReference type="InterPro" id="IPR006584">
    <property type="entry name" value="Cellulose-bd_IV"/>
</dbReference>
<dbReference type="Pfam" id="PF00415">
    <property type="entry name" value="RCC1"/>
    <property type="match status" value="1"/>
</dbReference>
<feature type="compositionally biased region" description="Gly residues" evidence="3">
    <location>
        <begin position="1169"/>
        <end position="1189"/>
    </location>
</feature>
<feature type="compositionally biased region" description="Gly residues" evidence="3">
    <location>
        <begin position="1255"/>
        <end position="1265"/>
    </location>
</feature>
<dbReference type="CDD" id="cd04084">
    <property type="entry name" value="CBM6_xylanase-like"/>
    <property type="match status" value="1"/>
</dbReference>
<dbReference type="SMART" id="SM00034">
    <property type="entry name" value="CLECT"/>
    <property type="match status" value="2"/>
</dbReference>
<dbReference type="Gene3D" id="3.10.100.10">
    <property type="entry name" value="Mannose-Binding Protein A, subunit A"/>
    <property type="match status" value="2"/>
</dbReference>
<keyword evidence="1" id="KW-0732">Signal</keyword>
<feature type="domain" description="CBM6" evidence="5">
    <location>
        <begin position="564"/>
        <end position="696"/>
    </location>
</feature>
<dbReference type="GO" id="GO:0005085">
    <property type="term" value="F:guanyl-nucleotide exchange factor activity"/>
    <property type="evidence" value="ECO:0007669"/>
    <property type="project" value="TreeGrafter"/>
</dbReference>
<evidence type="ECO:0000313" key="6">
    <source>
        <dbReference type="EMBL" id="GFH47710.1"/>
    </source>
</evidence>
<feature type="domain" description="C-type lectin" evidence="4">
    <location>
        <begin position="723"/>
        <end position="811"/>
    </location>
</feature>
<dbReference type="InterPro" id="IPR016186">
    <property type="entry name" value="C-type_lectin-like/link_sf"/>
</dbReference>
<feature type="compositionally biased region" description="Gly residues" evidence="3">
    <location>
        <begin position="1220"/>
        <end position="1244"/>
    </location>
</feature>
<feature type="region of interest" description="Disordered" evidence="3">
    <location>
        <begin position="1169"/>
        <end position="1203"/>
    </location>
</feature>
<feature type="domain" description="C-type lectin" evidence="4">
    <location>
        <begin position="1301"/>
        <end position="1403"/>
    </location>
</feature>
<dbReference type="InterPro" id="IPR051553">
    <property type="entry name" value="Ran_GTPase-activating"/>
</dbReference>
<feature type="region of interest" description="Disordered" evidence="3">
    <location>
        <begin position="22"/>
        <end position="53"/>
    </location>
</feature>
<dbReference type="SUPFAM" id="SSF56436">
    <property type="entry name" value="C-type lectin-like"/>
    <property type="match status" value="2"/>
</dbReference>
<reference evidence="6 7" key="1">
    <citation type="journal article" date="2021" name="Sci. Rep.">
        <title>The genome of the diatom Chaetoceros tenuissimus carries an ancient integrated fragment of an extant virus.</title>
        <authorList>
            <person name="Hongo Y."/>
            <person name="Kimura K."/>
            <person name="Takaki Y."/>
            <person name="Yoshida Y."/>
            <person name="Baba S."/>
            <person name="Kobayashi G."/>
            <person name="Nagasaki K."/>
            <person name="Hano T."/>
            <person name="Tomaru Y."/>
        </authorList>
    </citation>
    <scope>NUCLEOTIDE SEQUENCE [LARGE SCALE GENOMIC DNA]</scope>
    <source>
        <strain evidence="6 7">NIES-3715</strain>
    </source>
</reference>
<keyword evidence="7" id="KW-1185">Reference proteome</keyword>
<organism evidence="6 7">
    <name type="scientific">Chaetoceros tenuissimus</name>
    <dbReference type="NCBI Taxonomy" id="426638"/>
    <lineage>
        <taxon>Eukaryota</taxon>
        <taxon>Sar</taxon>
        <taxon>Stramenopiles</taxon>
        <taxon>Ochrophyta</taxon>
        <taxon>Bacillariophyta</taxon>
        <taxon>Coscinodiscophyceae</taxon>
        <taxon>Chaetocerotophycidae</taxon>
        <taxon>Chaetocerotales</taxon>
        <taxon>Chaetocerotaceae</taxon>
        <taxon>Chaetoceros</taxon>
    </lineage>
</organism>
<dbReference type="GO" id="GO:0030246">
    <property type="term" value="F:carbohydrate binding"/>
    <property type="evidence" value="ECO:0007669"/>
    <property type="project" value="InterPro"/>
</dbReference>
<gene>
    <name evidence="6" type="ORF">CTEN210_04185</name>
</gene>
<dbReference type="InterPro" id="IPR049304">
    <property type="entry name" value="Gly_rich_dom"/>
</dbReference>
<dbReference type="PROSITE" id="PS51175">
    <property type="entry name" value="CBM6"/>
    <property type="match status" value="1"/>
</dbReference>
<dbReference type="InterPro" id="IPR016187">
    <property type="entry name" value="CTDL_fold"/>
</dbReference>
<dbReference type="InterPro" id="IPR001304">
    <property type="entry name" value="C-type_lectin-like"/>
</dbReference>
<evidence type="ECO:0000256" key="1">
    <source>
        <dbReference type="ARBA" id="ARBA00022729"/>
    </source>
</evidence>
<evidence type="ECO:0000259" key="5">
    <source>
        <dbReference type="PROSITE" id="PS51175"/>
    </source>
</evidence>
<feature type="region of interest" description="Disordered" evidence="3">
    <location>
        <begin position="1220"/>
        <end position="1271"/>
    </location>
</feature>
<protein>
    <submittedName>
        <fullName evidence="6">Uncharacterized protein</fullName>
    </submittedName>
</protein>
<dbReference type="GO" id="GO:0005737">
    <property type="term" value="C:cytoplasm"/>
    <property type="evidence" value="ECO:0007669"/>
    <property type="project" value="TreeGrafter"/>
</dbReference>
<dbReference type="Gene3D" id="2.130.10.30">
    <property type="entry name" value="Regulator of chromosome condensation 1/beta-lactamase-inhibitor protein II"/>
    <property type="match status" value="2"/>
</dbReference>
<dbReference type="PROSITE" id="PS50012">
    <property type="entry name" value="RCC1_3"/>
    <property type="match status" value="1"/>
</dbReference>
<dbReference type="InterPro" id="IPR005084">
    <property type="entry name" value="CBM6"/>
</dbReference>
<feature type="region of interest" description="Disordered" evidence="3">
    <location>
        <begin position="432"/>
        <end position="464"/>
    </location>
</feature>
<name>A0AAD3CMF1_9STRA</name>
<dbReference type="Pfam" id="PF00059">
    <property type="entry name" value="Lectin_C"/>
    <property type="match status" value="2"/>
</dbReference>
<feature type="repeat" description="RCC1" evidence="2">
    <location>
        <begin position="130"/>
        <end position="183"/>
    </location>
</feature>
<dbReference type="InterPro" id="IPR000408">
    <property type="entry name" value="Reg_chr_condens"/>
</dbReference>
<dbReference type="SMART" id="SM00606">
    <property type="entry name" value="CBD_IV"/>
    <property type="match status" value="1"/>
</dbReference>
<dbReference type="Gene3D" id="2.60.120.260">
    <property type="entry name" value="Galactose-binding domain-like"/>
    <property type="match status" value="2"/>
</dbReference>
<dbReference type="Pfam" id="PF03422">
    <property type="entry name" value="CBM_6"/>
    <property type="match status" value="1"/>
</dbReference>
<dbReference type="Pfam" id="PF13540">
    <property type="entry name" value="RCC1_2"/>
    <property type="match status" value="1"/>
</dbReference>
<dbReference type="Pfam" id="PF21722">
    <property type="entry name" value="Gly_rich_2"/>
    <property type="match status" value="1"/>
</dbReference>
<evidence type="ECO:0000256" key="2">
    <source>
        <dbReference type="PROSITE-ProRule" id="PRU00235"/>
    </source>
</evidence>
<dbReference type="Proteomes" id="UP001054902">
    <property type="component" value="Unassembled WGS sequence"/>
</dbReference>
<dbReference type="PANTHER" id="PTHR45982">
    <property type="entry name" value="REGULATOR OF CHROMOSOME CONDENSATION"/>
    <property type="match status" value="1"/>
</dbReference>
<dbReference type="PANTHER" id="PTHR45982:SF1">
    <property type="entry name" value="REGULATOR OF CHROMOSOME CONDENSATION"/>
    <property type="match status" value="1"/>
</dbReference>
<proteinExistence type="predicted"/>
<dbReference type="EMBL" id="BLLK01000023">
    <property type="protein sequence ID" value="GFH47710.1"/>
    <property type="molecule type" value="Genomic_DNA"/>
</dbReference>
<sequence length="1421" mass="146153">MRFKDFAVLALVFGSHEPSSVLAQSTRRRSTTTYNSNNSTSGDSPIHDNNESNRKLNEDQTFQFSSSAHACLLSYDMVQCVRFNYYGQLGQSTSDTFGTPVQLNFPSSITAKPIKVITGYDHTCTLFNDGHVWCNGSNGFQQLGDETTTNSATPVQVKKNGAVLTNVIHIEAGAYHNCAIQNTGAVYCWGFSEDGQLGLNSLADGIDQARSAVLIALSMSATCIITELDTTQAICVGYGYSSSGNASTTIDLGHGVTALTAGSTHFCALLDTTKAKCWGANNQGQLGIGSAELTSAYISSPVFVLQDSTGTELSGISGINAAYSSTCLVVSGSPMCFGNNNYYQLGIANGGANVLYPALVSLFDGITGKSLSSMHVGEYTGHALFDDGSVYSVGTNYGGTFGDGSTIGSRNVIGDISGDIAKQISFMIGSSSPSLVPSNSPSSSPSELPSLSPSSNPSQDPYLLGDGNSHITFDNVDFGSTNSVKGIKITYANGEVNSSGSVGVKLGDASGTTIAQFTPVGTDTWDVSNIMLIPFDKTVQLSGVNSLTFTTSETTAAILLISYQLIDLSERYTPFTTLHATEVSTCSGVFASGDIIGAFDNGDYFTYSPIDFGSGANSIKITYAKGTTSGSFEIRKGDHETGEIIGTYSPASTGTSWGTFVTAEIPIQTSYGIDQLTFRGTSSNGGIMNLKSFQLSPVSAGYICLDTTTRTHADSVQAAAAAQTGANLVSIRCSAQQIAVHSLTGDLNVYIGGTDVDNEGVWVLPDGNAVTYSNWAPGHPDGSDVENCMVIKSDGLWNDVGCGRLRGSIFESTFAIDGLQCTPYVGCQDTVKIVENGIQTSDTRLRNNNLVTQSDTAGTYLSVPGRATATNADNWNVYNLPIGANDDFTVLAKLKVDGSGSAASFFINDLDNFGFDGSSYQIVNHLFTHSDSTFYSGFAELNKGTHHDNLFYFKVERKLGTIKFYINEEEVASTANYNVAISRFFWRPWRADFKIYDWTVSSPSLLNFGFSASGGDYTESNGYGIHTFTSSGTFMVNAGTRDVEFLIIAGGGSGGIATSGNNCGGGGGGAGGYISSVVGESSGGGCSPVETVTVTSGSYSIVVGAGGAAVVGSNQAGLNGGNSSAFGHTAIGGGGGSNRHDTAGKLGGSGGGGSCVGYYGSGETCQGYQGGGGQSTPSGGTYGGGGAGGFDSTAPNGVGGPGGAGVTSTITGIALGRAGGGGGGGGSNNTGGSATHGGGSGGNAPRGTGSSGAPNTGGGGGGAGGFSDSSTTSGAGGSGVVIIRYPIADPGYICLQTSLLSWQSSQDAAISNGANLVSIRCAEQNQRLSGLISSDRFWVGGSDSASEGDWVFLDGRGSVTYTNWGSGQPNNSYGNENCMDLNYPSTGFWNDSPCTGNRKAIYHSTTPITGMTCMSYVLCTE</sequence>
<evidence type="ECO:0000259" key="4">
    <source>
        <dbReference type="PROSITE" id="PS50041"/>
    </source>
</evidence>